<sequence length="71" mass="7822">MSNTSETETETTNNATPQTEAIDPPPSLYLPSKVPLSSQNCSLSGTYIHQLCSMEETHNNLPSWPESSRHC</sequence>
<organism evidence="2 3">
    <name type="scientific">Lithospermum erythrorhizon</name>
    <name type="common">Purple gromwell</name>
    <name type="synonym">Lithospermum officinale var. erythrorhizon</name>
    <dbReference type="NCBI Taxonomy" id="34254"/>
    <lineage>
        <taxon>Eukaryota</taxon>
        <taxon>Viridiplantae</taxon>
        <taxon>Streptophyta</taxon>
        <taxon>Embryophyta</taxon>
        <taxon>Tracheophyta</taxon>
        <taxon>Spermatophyta</taxon>
        <taxon>Magnoliopsida</taxon>
        <taxon>eudicotyledons</taxon>
        <taxon>Gunneridae</taxon>
        <taxon>Pentapetalae</taxon>
        <taxon>asterids</taxon>
        <taxon>lamiids</taxon>
        <taxon>Boraginales</taxon>
        <taxon>Boraginaceae</taxon>
        <taxon>Boraginoideae</taxon>
        <taxon>Lithospermeae</taxon>
        <taxon>Lithospermum</taxon>
    </lineage>
</organism>
<feature type="compositionally biased region" description="Low complexity" evidence="1">
    <location>
        <begin position="1"/>
        <end position="14"/>
    </location>
</feature>
<proteinExistence type="predicted"/>
<evidence type="ECO:0000313" key="2">
    <source>
        <dbReference type="EMBL" id="GAA0159078.1"/>
    </source>
</evidence>
<reference evidence="2 3" key="1">
    <citation type="submission" date="2024-01" db="EMBL/GenBank/DDBJ databases">
        <title>The complete chloroplast genome sequence of Lithospermum erythrorhizon: insights into the phylogenetic relationship among Boraginaceae species and the maternal lineages of purple gromwells.</title>
        <authorList>
            <person name="Okada T."/>
            <person name="Watanabe K."/>
        </authorList>
    </citation>
    <scope>NUCLEOTIDE SEQUENCE [LARGE SCALE GENOMIC DNA]</scope>
</reference>
<keyword evidence="3" id="KW-1185">Reference proteome</keyword>
<evidence type="ECO:0000313" key="3">
    <source>
        <dbReference type="Proteomes" id="UP001454036"/>
    </source>
</evidence>
<dbReference type="Proteomes" id="UP001454036">
    <property type="component" value="Unassembled WGS sequence"/>
</dbReference>
<feature type="region of interest" description="Disordered" evidence="1">
    <location>
        <begin position="1"/>
        <end position="33"/>
    </location>
</feature>
<comment type="caution">
    <text evidence="2">The sequence shown here is derived from an EMBL/GenBank/DDBJ whole genome shotgun (WGS) entry which is preliminary data.</text>
</comment>
<name>A0AAV3Q9F3_LITER</name>
<dbReference type="AlphaFoldDB" id="A0AAV3Q9F3"/>
<evidence type="ECO:0000256" key="1">
    <source>
        <dbReference type="SAM" id="MobiDB-lite"/>
    </source>
</evidence>
<dbReference type="EMBL" id="BAABME010003516">
    <property type="protein sequence ID" value="GAA0159078.1"/>
    <property type="molecule type" value="Genomic_DNA"/>
</dbReference>
<gene>
    <name evidence="2" type="ORF">LIER_15948</name>
</gene>
<protein>
    <submittedName>
        <fullName evidence="2">Uncharacterized protein</fullName>
    </submittedName>
</protein>
<accession>A0AAV3Q9F3</accession>